<dbReference type="Pfam" id="PF07732">
    <property type="entry name" value="Cu-oxidase_3"/>
    <property type="match status" value="1"/>
</dbReference>
<dbReference type="CDD" id="cd13867">
    <property type="entry name" value="CuRO_2_CueO_FtsP"/>
    <property type="match status" value="1"/>
</dbReference>
<dbReference type="EC" id="1.-.-.-" evidence="8"/>
<dbReference type="InterPro" id="IPR045087">
    <property type="entry name" value="Cu-oxidase_fam"/>
</dbReference>
<evidence type="ECO:0000256" key="4">
    <source>
        <dbReference type="SAM" id="MobiDB-lite"/>
    </source>
</evidence>
<evidence type="ECO:0000256" key="3">
    <source>
        <dbReference type="ARBA" id="ARBA00023002"/>
    </source>
</evidence>
<comment type="caution">
    <text evidence="8">The sequence shown here is derived from an EMBL/GenBank/DDBJ whole genome shotgun (WGS) entry which is preliminary data.</text>
</comment>
<proteinExistence type="inferred from homology"/>
<feature type="domain" description="Plastocyanin-like" evidence="5">
    <location>
        <begin position="265"/>
        <end position="329"/>
    </location>
</feature>
<dbReference type="SUPFAM" id="SSF49503">
    <property type="entry name" value="Cupredoxins"/>
    <property type="match status" value="3"/>
</dbReference>
<evidence type="ECO:0000313" key="9">
    <source>
        <dbReference type="Proteomes" id="UP000419743"/>
    </source>
</evidence>
<keyword evidence="2" id="KW-0479">Metal-binding</keyword>
<feature type="domain" description="Plastocyanin-like" evidence="7">
    <location>
        <begin position="98"/>
        <end position="210"/>
    </location>
</feature>
<dbReference type="InterPro" id="IPR008972">
    <property type="entry name" value="Cupredoxin"/>
</dbReference>
<dbReference type="InterPro" id="IPR001117">
    <property type="entry name" value="Cu-oxidase_2nd"/>
</dbReference>
<feature type="domain" description="Plastocyanin-like" evidence="6">
    <location>
        <begin position="394"/>
        <end position="509"/>
    </location>
</feature>
<evidence type="ECO:0000259" key="7">
    <source>
        <dbReference type="Pfam" id="PF07732"/>
    </source>
</evidence>
<protein>
    <submittedName>
        <fullName evidence="8">Multicopper oxidase mco</fullName>
        <ecNumber evidence="8">1.-.-.-</ecNumber>
    </submittedName>
</protein>
<name>A0A7M4DE13_9MICO</name>
<dbReference type="EMBL" id="CACRYJ010000006">
    <property type="protein sequence ID" value="VZO35127.1"/>
    <property type="molecule type" value="Genomic_DNA"/>
</dbReference>
<evidence type="ECO:0000259" key="5">
    <source>
        <dbReference type="Pfam" id="PF00394"/>
    </source>
</evidence>
<reference evidence="8 9" key="1">
    <citation type="submission" date="2019-11" db="EMBL/GenBank/DDBJ databases">
        <authorList>
            <person name="Criscuolo A."/>
        </authorList>
    </citation>
    <scope>NUCLEOTIDE SEQUENCE [LARGE SCALE GENOMIC DNA]</scope>
    <source>
        <strain evidence="8">CIP111667</strain>
    </source>
</reference>
<keyword evidence="9" id="KW-1185">Reference proteome</keyword>
<comment type="similarity">
    <text evidence="1">Belongs to the multicopper oxidase family.</text>
</comment>
<evidence type="ECO:0000256" key="1">
    <source>
        <dbReference type="ARBA" id="ARBA00010609"/>
    </source>
</evidence>
<evidence type="ECO:0000256" key="2">
    <source>
        <dbReference type="ARBA" id="ARBA00022723"/>
    </source>
</evidence>
<dbReference type="CDD" id="cd04232">
    <property type="entry name" value="CuRO_1_CueO_FtsP"/>
    <property type="match status" value="1"/>
</dbReference>
<feature type="region of interest" description="Disordered" evidence="4">
    <location>
        <begin position="1"/>
        <end position="32"/>
    </location>
</feature>
<dbReference type="PROSITE" id="PS00080">
    <property type="entry name" value="MULTICOPPER_OXIDASE2"/>
    <property type="match status" value="1"/>
</dbReference>
<gene>
    <name evidence="8" type="primary">mco</name>
    <name evidence="8" type="ORF">HALOF300_00353</name>
</gene>
<dbReference type="Pfam" id="PF00394">
    <property type="entry name" value="Cu-oxidase"/>
    <property type="match status" value="1"/>
</dbReference>
<dbReference type="PANTHER" id="PTHR48267:SF1">
    <property type="entry name" value="BILIRUBIN OXIDASE"/>
    <property type="match status" value="1"/>
</dbReference>
<dbReference type="GO" id="GO:0005507">
    <property type="term" value="F:copper ion binding"/>
    <property type="evidence" value="ECO:0007669"/>
    <property type="project" value="InterPro"/>
</dbReference>
<sequence length="532" mass="57593">MTGATTPDRPRLRRRAAETSAPSEASAPDRPTLRRRTLLLLATGAPAVVAAGSLAACGASVSTVTEPSSFDRPLTIPPLAESTVAADGTRVFTLEAREGTSRFLDDAATATWGFSGDFLGPTLRAERGERVAVEVTNSLAETTSVHWHGMHLPAAMDGGPHQSVEPGQTWRAEWTINQPGATLWYHPHPHGRTEQHVYKGLAGLFLLDDGETEAAGLPSEYGVDDIPVIVQDKTFDDGELTIDDGGNEVGLLGSTIMVNGTIGAVLDVTTEVVRLRILNGSTARTYSFGFDDRSFTLVATDGGLLRAPVELDRIRLSPAERAEILVRMEPGTETMLHSFKPELGRVVVPFAVGGNDEFDVLRLRAADSLAPSAEPAAAFTEFGLDAATAATTRSFELQDREINGQLMDMGRIDESVYVDTTEIWEVRNQDLSPHNFHVHDVQFEIVDIDGDAPPPELSGRKDTIYTEPQRTYRLVMRFEEYTDPAMPYMYHCHLLRHEDEGLMGQFVVLAPGEVALPPAGTSSSSGSGGHEH</sequence>
<evidence type="ECO:0000313" key="8">
    <source>
        <dbReference type="EMBL" id="VZO35127.1"/>
    </source>
</evidence>
<dbReference type="InterPro" id="IPR011707">
    <property type="entry name" value="Cu-oxidase-like_N"/>
</dbReference>
<dbReference type="InterPro" id="IPR002355">
    <property type="entry name" value="Cu_oxidase_Cu_BS"/>
</dbReference>
<evidence type="ECO:0000259" key="6">
    <source>
        <dbReference type="Pfam" id="PF07731"/>
    </source>
</evidence>
<dbReference type="Gene3D" id="2.60.40.420">
    <property type="entry name" value="Cupredoxins - blue copper proteins"/>
    <property type="match status" value="3"/>
</dbReference>
<dbReference type="InterPro" id="IPR011706">
    <property type="entry name" value="Cu-oxidase_C"/>
</dbReference>
<dbReference type="GO" id="GO:0016491">
    <property type="term" value="F:oxidoreductase activity"/>
    <property type="evidence" value="ECO:0007669"/>
    <property type="project" value="UniProtKB-KW"/>
</dbReference>
<organism evidence="8 9">
    <name type="scientific">Occultella aeris</name>
    <dbReference type="NCBI Taxonomy" id="2761496"/>
    <lineage>
        <taxon>Bacteria</taxon>
        <taxon>Bacillati</taxon>
        <taxon>Actinomycetota</taxon>
        <taxon>Actinomycetes</taxon>
        <taxon>Micrococcales</taxon>
        <taxon>Ruaniaceae</taxon>
        <taxon>Occultella</taxon>
    </lineage>
</organism>
<accession>A0A7M4DE13</accession>
<keyword evidence="3 8" id="KW-0560">Oxidoreductase</keyword>
<dbReference type="Proteomes" id="UP000419743">
    <property type="component" value="Unassembled WGS sequence"/>
</dbReference>
<dbReference type="RefSeq" id="WP_156738927.1">
    <property type="nucleotide sequence ID" value="NZ_CACRYJ010000006.1"/>
</dbReference>
<dbReference type="AlphaFoldDB" id="A0A7M4DE13"/>
<feature type="compositionally biased region" description="Low complexity" evidence="4">
    <location>
        <begin position="18"/>
        <end position="30"/>
    </location>
</feature>
<dbReference type="PANTHER" id="PTHR48267">
    <property type="entry name" value="CUPREDOXIN SUPERFAMILY PROTEIN"/>
    <property type="match status" value="1"/>
</dbReference>
<dbReference type="Pfam" id="PF07731">
    <property type="entry name" value="Cu-oxidase_2"/>
    <property type="match status" value="1"/>
</dbReference>
<dbReference type="CDD" id="cd13890">
    <property type="entry name" value="CuRO_3_CueO_FtsP"/>
    <property type="match status" value="1"/>
</dbReference>